<evidence type="ECO:0000313" key="3">
    <source>
        <dbReference type="Proteomes" id="UP000784294"/>
    </source>
</evidence>
<dbReference type="EMBL" id="CAAALY010093897">
    <property type="protein sequence ID" value="VEL28290.1"/>
    <property type="molecule type" value="Genomic_DNA"/>
</dbReference>
<dbReference type="Proteomes" id="UP000784294">
    <property type="component" value="Unassembled WGS sequence"/>
</dbReference>
<comment type="caution">
    <text evidence="2">The sequence shown here is derived from an EMBL/GenBank/DDBJ whole genome shotgun (WGS) entry which is preliminary data.</text>
</comment>
<proteinExistence type="predicted"/>
<keyword evidence="3" id="KW-1185">Reference proteome</keyword>
<reference evidence="2" key="1">
    <citation type="submission" date="2018-11" db="EMBL/GenBank/DDBJ databases">
        <authorList>
            <consortium name="Pathogen Informatics"/>
        </authorList>
    </citation>
    <scope>NUCLEOTIDE SEQUENCE</scope>
</reference>
<feature type="non-terminal residue" evidence="2">
    <location>
        <position position="369"/>
    </location>
</feature>
<accession>A0A3S5FEY5</accession>
<name>A0A3S5FEY5_9PLAT</name>
<evidence type="ECO:0000313" key="2">
    <source>
        <dbReference type="EMBL" id="VEL28290.1"/>
    </source>
</evidence>
<dbReference type="AlphaFoldDB" id="A0A3S5FEY5"/>
<sequence length="369" mass="40555">MASGRDAISDESKGPGDWAYNGVDELEQEALFSQCTSCCKSGICNSSSSSSGSSSDIDKHSDGDGPISRGPNDQLSRPQKVCEIGYLLLSEAGGDGVVGTRVDALNSAQGPAAIFFKHLLHYPRLLAELRTRLNCHSDSPPDAAVDEVTAAVLLRLAGLSPAQTTRLQLWYNKVWKRRYHGLMDAVRLMHSDYRHLMSLLATPQRSDMIQLPRQPDTAVETAGLAVSLVDQLCLQLVCPTGRAGITRLGRHDQPRFLFTSAAFLEDLRLQSDLQTARLQAVAQLCSQRSALVTRAREHRLHGYREVGKKARRLDELKSRVAGLSAAGPSAWLGMADFKTDSMRCRLSGMQERMAQLESVLHEEELQRRS</sequence>
<evidence type="ECO:0000256" key="1">
    <source>
        <dbReference type="SAM" id="MobiDB-lite"/>
    </source>
</evidence>
<gene>
    <name evidence="2" type="ORF">PXEA_LOCUS21730</name>
</gene>
<organism evidence="2 3">
    <name type="scientific">Protopolystoma xenopodis</name>
    <dbReference type="NCBI Taxonomy" id="117903"/>
    <lineage>
        <taxon>Eukaryota</taxon>
        <taxon>Metazoa</taxon>
        <taxon>Spiralia</taxon>
        <taxon>Lophotrochozoa</taxon>
        <taxon>Platyhelminthes</taxon>
        <taxon>Monogenea</taxon>
        <taxon>Polyopisthocotylea</taxon>
        <taxon>Polystomatidea</taxon>
        <taxon>Polystomatidae</taxon>
        <taxon>Protopolystoma</taxon>
    </lineage>
</organism>
<feature type="compositionally biased region" description="Low complexity" evidence="1">
    <location>
        <begin position="43"/>
        <end position="55"/>
    </location>
</feature>
<feature type="region of interest" description="Disordered" evidence="1">
    <location>
        <begin position="1"/>
        <end position="20"/>
    </location>
</feature>
<feature type="region of interest" description="Disordered" evidence="1">
    <location>
        <begin position="43"/>
        <end position="76"/>
    </location>
</feature>
<protein>
    <submittedName>
        <fullName evidence="2">Uncharacterized protein</fullName>
    </submittedName>
</protein>